<dbReference type="InterPro" id="IPR029069">
    <property type="entry name" value="HotDog_dom_sf"/>
</dbReference>
<keyword evidence="3" id="KW-1185">Reference proteome</keyword>
<dbReference type="InterPro" id="IPR002539">
    <property type="entry name" value="MaoC-like_dom"/>
</dbReference>
<accession>A0A178I4I3</accession>
<dbReference type="Pfam" id="PF01575">
    <property type="entry name" value="MaoC_dehydratas"/>
    <property type="match status" value="1"/>
</dbReference>
<feature type="domain" description="MaoC-like" evidence="1">
    <location>
        <begin position="2"/>
        <end position="110"/>
    </location>
</feature>
<dbReference type="GO" id="GO:0019171">
    <property type="term" value="F:(3R)-hydroxyacyl-[acyl-carrier-protein] dehydratase activity"/>
    <property type="evidence" value="ECO:0007669"/>
    <property type="project" value="TreeGrafter"/>
</dbReference>
<dbReference type="EMBL" id="LVVY01000065">
    <property type="protein sequence ID" value="OAM79095.1"/>
    <property type="molecule type" value="Genomic_DNA"/>
</dbReference>
<dbReference type="GO" id="GO:0006633">
    <property type="term" value="P:fatty acid biosynthetic process"/>
    <property type="evidence" value="ECO:0007669"/>
    <property type="project" value="TreeGrafter"/>
</dbReference>
<evidence type="ECO:0000313" key="3">
    <source>
        <dbReference type="Proteomes" id="UP000078389"/>
    </source>
</evidence>
<dbReference type="Gene3D" id="3.10.129.10">
    <property type="entry name" value="Hotdog Thioesterase"/>
    <property type="match status" value="1"/>
</dbReference>
<dbReference type="PANTHER" id="PTHR43437:SF3">
    <property type="entry name" value="HYDROXYACYL-THIOESTER DEHYDRATASE TYPE 2, MITOCHONDRIAL"/>
    <property type="match status" value="1"/>
</dbReference>
<proteinExistence type="predicted"/>
<reference evidence="2 3" key="1">
    <citation type="submission" date="2016-03" db="EMBL/GenBank/DDBJ databases">
        <title>Genome sequencing of Devosia sp. S37.</title>
        <authorList>
            <person name="Mohd Nor M."/>
        </authorList>
    </citation>
    <scope>NUCLEOTIDE SEQUENCE [LARGE SCALE GENOMIC DNA]</scope>
    <source>
        <strain evidence="2 3">S37</strain>
    </source>
</reference>
<dbReference type="Proteomes" id="UP000078389">
    <property type="component" value="Unassembled WGS sequence"/>
</dbReference>
<gene>
    <name evidence="2" type="ORF">A3840_04585</name>
</gene>
<dbReference type="SUPFAM" id="SSF54637">
    <property type="entry name" value="Thioesterase/thiol ester dehydrase-isomerase"/>
    <property type="match status" value="1"/>
</dbReference>
<dbReference type="STRING" id="1770058.A3840_04585"/>
<dbReference type="AlphaFoldDB" id="A0A178I4I3"/>
<comment type="caution">
    <text evidence="2">The sequence shown here is derived from an EMBL/GenBank/DDBJ whole genome shotgun (WGS) entry which is preliminary data.</text>
</comment>
<evidence type="ECO:0000259" key="1">
    <source>
        <dbReference type="Pfam" id="PF01575"/>
    </source>
</evidence>
<sequence>MHESDIAAFVALSGDDYEAHTDAEVMASSSFGGIIAHGALLVGYMSAAGTKAIRLARERGNDCTPVALGYDRLRFVAPVFPGDELKVTYEVKSVDMERRRSLADVVITNQSGTTVAVAEHVMKWLPK</sequence>
<protein>
    <recommendedName>
        <fullName evidence="1">MaoC-like domain-containing protein</fullName>
    </recommendedName>
</protein>
<organism evidence="2 3">
    <name type="scientific">Devosia elaeis</name>
    <dbReference type="NCBI Taxonomy" id="1770058"/>
    <lineage>
        <taxon>Bacteria</taxon>
        <taxon>Pseudomonadati</taxon>
        <taxon>Pseudomonadota</taxon>
        <taxon>Alphaproteobacteria</taxon>
        <taxon>Hyphomicrobiales</taxon>
        <taxon>Devosiaceae</taxon>
        <taxon>Devosia</taxon>
    </lineage>
</organism>
<dbReference type="PANTHER" id="PTHR43437">
    <property type="entry name" value="HYDROXYACYL-THIOESTER DEHYDRATASE TYPE 2, MITOCHONDRIAL-RELATED"/>
    <property type="match status" value="1"/>
</dbReference>
<name>A0A178I4I3_9HYPH</name>
<dbReference type="InterPro" id="IPR050965">
    <property type="entry name" value="UPF0336/Enoyl-CoA_hydratase"/>
</dbReference>
<evidence type="ECO:0000313" key="2">
    <source>
        <dbReference type="EMBL" id="OAM79095.1"/>
    </source>
</evidence>